<evidence type="ECO:0000313" key="2">
    <source>
        <dbReference type="Proteomes" id="UP000176897"/>
    </source>
</evidence>
<organism evidence="1 2">
    <name type="scientific">Candidatus Uhrbacteria bacterium RIFCSPLOWO2_01_FULL_47_24</name>
    <dbReference type="NCBI Taxonomy" id="1802401"/>
    <lineage>
        <taxon>Bacteria</taxon>
        <taxon>Candidatus Uhriibacteriota</taxon>
    </lineage>
</organism>
<dbReference type="InterPro" id="IPR036390">
    <property type="entry name" value="WH_DNA-bd_sf"/>
</dbReference>
<proteinExistence type="predicted"/>
<accession>A0A1F7UVA9</accession>
<name>A0A1F7UVA9_9BACT</name>
<reference evidence="1 2" key="1">
    <citation type="journal article" date="2016" name="Nat. Commun.">
        <title>Thousands of microbial genomes shed light on interconnected biogeochemical processes in an aquifer system.</title>
        <authorList>
            <person name="Anantharaman K."/>
            <person name="Brown C.T."/>
            <person name="Hug L.A."/>
            <person name="Sharon I."/>
            <person name="Castelle C.J."/>
            <person name="Probst A.J."/>
            <person name="Thomas B.C."/>
            <person name="Singh A."/>
            <person name="Wilkins M.J."/>
            <person name="Karaoz U."/>
            <person name="Brodie E.L."/>
            <person name="Williams K.H."/>
            <person name="Hubbard S.S."/>
            <person name="Banfield J.F."/>
        </authorList>
    </citation>
    <scope>NUCLEOTIDE SEQUENCE [LARGE SCALE GENOMIC DNA]</scope>
</reference>
<evidence type="ECO:0000313" key="1">
    <source>
        <dbReference type="EMBL" id="OGL81674.1"/>
    </source>
</evidence>
<dbReference type="EMBL" id="MGEJ01000003">
    <property type="protein sequence ID" value="OGL81674.1"/>
    <property type="molecule type" value="Genomic_DNA"/>
</dbReference>
<comment type="caution">
    <text evidence="1">The sequence shown here is derived from an EMBL/GenBank/DDBJ whole genome shotgun (WGS) entry which is preliminary data.</text>
</comment>
<dbReference type="Proteomes" id="UP000176897">
    <property type="component" value="Unassembled WGS sequence"/>
</dbReference>
<dbReference type="STRING" id="1802401.A3B21_04455"/>
<dbReference type="SUPFAM" id="SSF46785">
    <property type="entry name" value="Winged helix' DNA-binding domain"/>
    <property type="match status" value="1"/>
</dbReference>
<protein>
    <recommendedName>
        <fullName evidence="3">HTH hxlR-type domain-containing protein</fullName>
    </recommendedName>
</protein>
<gene>
    <name evidence="1" type="ORF">A3B21_04455</name>
</gene>
<dbReference type="AlphaFoldDB" id="A0A1F7UVA9"/>
<evidence type="ECO:0008006" key="3">
    <source>
        <dbReference type="Google" id="ProtNLM"/>
    </source>
</evidence>
<sequence>MRFSPLQKHILIVCLIAKGKVPRAPFHKFYEGKETHPKDLVDTVTKTLERLIDKGLLTGIGVRTPKKWYIKEVRLTPLGRRVSKKLQGEQQKLPYNYAP</sequence>